<gene>
    <name evidence="1" type="ORF">Pint_22758</name>
</gene>
<sequence>MREPKFAFGPTIMIRSSYQVHTPSYIRKEKSERKLWPT</sequence>
<name>A0ACC0YJF8_9ROSI</name>
<dbReference type="EMBL" id="CM047741">
    <property type="protein sequence ID" value="KAJ0037510.1"/>
    <property type="molecule type" value="Genomic_DNA"/>
</dbReference>
<reference evidence="2" key="1">
    <citation type="journal article" date="2023" name="G3 (Bethesda)">
        <title>Genome assembly and association tests identify interacting loci associated with vigor, precocity, and sex in interspecific pistachio rootstocks.</title>
        <authorList>
            <person name="Palmer W."/>
            <person name="Jacygrad E."/>
            <person name="Sagayaradj S."/>
            <person name="Cavanaugh K."/>
            <person name="Han R."/>
            <person name="Bertier L."/>
            <person name="Beede B."/>
            <person name="Kafkas S."/>
            <person name="Golino D."/>
            <person name="Preece J."/>
            <person name="Michelmore R."/>
        </authorList>
    </citation>
    <scope>NUCLEOTIDE SEQUENCE [LARGE SCALE GENOMIC DNA]</scope>
</reference>
<keyword evidence="2" id="KW-1185">Reference proteome</keyword>
<dbReference type="Proteomes" id="UP001163603">
    <property type="component" value="Chromosome 6"/>
</dbReference>
<organism evidence="1 2">
    <name type="scientific">Pistacia integerrima</name>
    <dbReference type="NCBI Taxonomy" id="434235"/>
    <lineage>
        <taxon>Eukaryota</taxon>
        <taxon>Viridiplantae</taxon>
        <taxon>Streptophyta</taxon>
        <taxon>Embryophyta</taxon>
        <taxon>Tracheophyta</taxon>
        <taxon>Spermatophyta</taxon>
        <taxon>Magnoliopsida</taxon>
        <taxon>eudicotyledons</taxon>
        <taxon>Gunneridae</taxon>
        <taxon>Pentapetalae</taxon>
        <taxon>rosids</taxon>
        <taxon>malvids</taxon>
        <taxon>Sapindales</taxon>
        <taxon>Anacardiaceae</taxon>
        <taxon>Pistacia</taxon>
    </lineage>
</organism>
<proteinExistence type="predicted"/>
<comment type="caution">
    <text evidence="1">The sequence shown here is derived from an EMBL/GenBank/DDBJ whole genome shotgun (WGS) entry which is preliminary data.</text>
</comment>
<protein>
    <submittedName>
        <fullName evidence="1">Uncharacterized protein</fullName>
    </submittedName>
</protein>
<accession>A0ACC0YJF8</accession>
<evidence type="ECO:0000313" key="2">
    <source>
        <dbReference type="Proteomes" id="UP001163603"/>
    </source>
</evidence>
<evidence type="ECO:0000313" key="1">
    <source>
        <dbReference type="EMBL" id="KAJ0037510.1"/>
    </source>
</evidence>